<protein>
    <submittedName>
        <fullName evidence="3">Uncharacterized protein</fullName>
    </submittedName>
</protein>
<organism evidence="3">
    <name type="scientific">Pseudogymnoascus destructans</name>
    <dbReference type="NCBI Taxonomy" id="655981"/>
    <lineage>
        <taxon>Eukaryota</taxon>
        <taxon>Fungi</taxon>
        <taxon>Dikarya</taxon>
        <taxon>Ascomycota</taxon>
        <taxon>Pezizomycotina</taxon>
        <taxon>Leotiomycetes</taxon>
        <taxon>Thelebolales</taxon>
        <taxon>Thelebolaceae</taxon>
        <taxon>Pseudogymnoascus</taxon>
    </lineage>
</organism>
<dbReference type="VEuPathDB" id="FungiDB:GMDG_02708"/>
<name>A0A177ADI5_9PEZI</name>
<evidence type="ECO:0000256" key="1">
    <source>
        <dbReference type="SAM" id="MobiDB-lite"/>
    </source>
</evidence>
<sequence>MGGRKYNLNARTIATPLAAFCMATLLFVYARTSITAAKRNAQMHREADGGQISWRNESLRRHGALAAPESKSTVKQLLGEKAAREGAEGEKVVRSEEEDRVREAAKSSRVRKE</sequence>
<dbReference type="EMBL" id="KV441393">
    <property type="protein sequence ID" value="OAF59860.1"/>
    <property type="molecule type" value="Genomic_DNA"/>
</dbReference>
<feature type="transmembrane region" description="Helical" evidence="2">
    <location>
        <begin position="12"/>
        <end position="30"/>
    </location>
</feature>
<keyword evidence="2" id="KW-1133">Transmembrane helix</keyword>
<dbReference type="RefSeq" id="XP_024325143.1">
    <property type="nucleotide sequence ID" value="XM_024467378.1"/>
</dbReference>
<dbReference type="Proteomes" id="UP000077154">
    <property type="component" value="Unassembled WGS sequence"/>
</dbReference>
<keyword evidence="2" id="KW-0472">Membrane</keyword>
<gene>
    <name evidence="3" type="ORF">VC83_03735</name>
</gene>
<reference evidence="3" key="1">
    <citation type="submission" date="2016-03" db="EMBL/GenBank/DDBJ databases">
        <title>Updated assembly of Pseudogymnoascus destructans, the fungus causing white-nose syndrome of bats.</title>
        <authorList>
            <person name="Palmer J.M."/>
            <person name="Drees K.P."/>
            <person name="Foster J.T."/>
            <person name="Lindner D.L."/>
        </authorList>
    </citation>
    <scope>NUCLEOTIDE SEQUENCE [LARGE SCALE GENOMIC DNA]</scope>
    <source>
        <strain evidence="3">20631-21</strain>
    </source>
</reference>
<evidence type="ECO:0000256" key="2">
    <source>
        <dbReference type="SAM" id="Phobius"/>
    </source>
</evidence>
<feature type="region of interest" description="Disordered" evidence="1">
    <location>
        <begin position="64"/>
        <end position="113"/>
    </location>
</feature>
<accession>A0A177ADI5</accession>
<evidence type="ECO:0000313" key="3">
    <source>
        <dbReference type="EMBL" id="OAF59860.1"/>
    </source>
</evidence>
<feature type="compositionally biased region" description="Basic and acidic residues" evidence="1">
    <location>
        <begin position="81"/>
        <end position="106"/>
    </location>
</feature>
<dbReference type="OrthoDB" id="5304367at2759"/>
<proteinExistence type="predicted"/>
<dbReference type="GeneID" id="36286809"/>
<dbReference type="eggNOG" id="ENOG502SB4T">
    <property type="taxonomic scope" value="Eukaryota"/>
</dbReference>
<keyword evidence="2" id="KW-0812">Transmembrane</keyword>
<dbReference type="AlphaFoldDB" id="A0A177ADI5"/>